<proteinExistence type="inferred from homology"/>
<evidence type="ECO:0000256" key="3">
    <source>
        <dbReference type="ARBA" id="ARBA00023274"/>
    </source>
</evidence>
<keyword evidence="6" id="KW-1185">Reference proteome</keyword>
<dbReference type="PRINTS" id="PR00063">
    <property type="entry name" value="RIBOSOMALL27"/>
</dbReference>
<dbReference type="GO" id="GO:0006412">
    <property type="term" value="P:translation"/>
    <property type="evidence" value="ECO:0007669"/>
    <property type="project" value="InterPro"/>
</dbReference>
<keyword evidence="5" id="KW-0560">Oxidoreductase</keyword>
<dbReference type="GO" id="GO:0005762">
    <property type="term" value="C:mitochondrial large ribosomal subunit"/>
    <property type="evidence" value="ECO:0007669"/>
    <property type="project" value="TreeGrafter"/>
</dbReference>
<protein>
    <recommendedName>
        <fullName evidence="4">Large ribosomal subunit protein bL27m</fullName>
    </recommendedName>
</protein>
<evidence type="ECO:0000256" key="1">
    <source>
        <dbReference type="ARBA" id="ARBA00010797"/>
    </source>
</evidence>
<dbReference type="GO" id="GO:0016491">
    <property type="term" value="F:oxidoreductase activity"/>
    <property type="evidence" value="ECO:0007669"/>
    <property type="project" value="UniProtKB-KW"/>
</dbReference>
<dbReference type="InterPro" id="IPR018261">
    <property type="entry name" value="Ribosomal_bL27_CS"/>
</dbReference>
<dbReference type="Pfam" id="PF01016">
    <property type="entry name" value="Ribosomal_L27"/>
    <property type="match status" value="1"/>
</dbReference>
<keyword evidence="2 5" id="KW-0689">Ribosomal protein</keyword>
<reference evidence="5" key="1">
    <citation type="submission" date="2022-07" db="EMBL/GenBank/DDBJ databases">
        <title>Phylogenomic reconstructions and comparative analyses of Kickxellomycotina fungi.</title>
        <authorList>
            <person name="Reynolds N.K."/>
            <person name="Stajich J.E."/>
            <person name="Barry K."/>
            <person name="Grigoriev I.V."/>
            <person name="Crous P."/>
            <person name="Smith M.E."/>
        </authorList>
    </citation>
    <scope>NUCLEOTIDE SEQUENCE</scope>
    <source>
        <strain evidence="5">RSA 861</strain>
    </source>
</reference>
<dbReference type="PANTHER" id="PTHR15893:SF0">
    <property type="entry name" value="LARGE RIBOSOMAL SUBUNIT PROTEIN BL27M"/>
    <property type="match status" value="1"/>
</dbReference>
<dbReference type="NCBIfam" id="TIGR00062">
    <property type="entry name" value="L27"/>
    <property type="match status" value="1"/>
</dbReference>
<evidence type="ECO:0000313" key="5">
    <source>
        <dbReference type="EMBL" id="KAJ1913137.1"/>
    </source>
</evidence>
<dbReference type="AlphaFoldDB" id="A0A9W7ZU47"/>
<accession>A0A9W7ZU47</accession>
<dbReference type="InterPro" id="IPR001684">
    <property type="entry name" value="Ribosomal_bL27"/>
</dbReference>
<keyword evidence="3" id="KW-0687">Ribonucleoprotein</keyword>
<gene>
    <name evidence="5" type="primary">MRPL2_2</name>
    <name evidence="5" type="ORF">IWQ60_009343</name>
</gene>
<dbReference type="PANTHER" id="PTHR15893">
    <property type="entry name" value="RIBOSOMAL PROTEIN L27"/>
    <property type="match status" value="1"/>
</dbReference>
<dbReference type="SUPFAM" id="SSF110324">
    <property type="entry name" value="Ribosomal L27 protein-like"/>
    <property type="match status" value="1"/>
</dbReference>
<dbReference type="PROSITE" id="PS00831">
    <property type="entry name" value="RIBOSOMAL_L27"/>
    <property type="match status" value="1"/>
</dbReference>
<dbReference type="Gene3D" id="2.40.50.100">
    <property type="match status" value="1"/>
</dbReference>
<organism evidence="5 6">
    <name type="scientific">Tieghemiomyces parasiticus</name>
    <dbReference type="NCBI Taxonomy" id="78921"/>
    <lineage>
        <taxon>Eukaryota</taxon>
        <taxon>Fungi</taxon>
        <taxon>Fungi incertae sedis</taxon>
        <taxon>Zoopagomycota</taxon>
        <taxon>Kickxellomycotina</taxon>
        <taxon>Dimargaritomycetes</taxon>
        <taxon>Dimargaritales</taxon>
        <taxon>Dimargaritaceae</taxon>
        <taxon>Tieghemiomyces</taxon>
    </lineage>
</organism>
<dbReference type="FunFam" id="2.40.50.100:FF:000020">
    <property type="entry name" value="50S ribosomal protein L27"/>
    <property type="match status" value="1"/>
</dbReference>
<comment type="caution">
    <text evidence="5">The sequence shown here is derived from an EMBL/GenBank/DDBJ whole genome shotgun (WGS) entry which is preliminary data.</text>
</comment>
<sequence length="176" mass="19448">MSLLQRSLGLAHALPTHPVTVGTVGLLQAGLAHQLLAVRWATKRSGGSTKNNRDSPGQHLGIKKFGEEFVIPGNVIIRQRGTEFFPGENVGMGRDHTLFAKIEGYVKFYREPHGKHGKVRRCIAVSYDRDAIYPKNPEAPRTRRFDLVDHTAFNAAQARSQAAYRARTEGASESES</sequence>
<evidence type="ECO:0000256" key="2">
    <source>
        <dbReference type="ARBA" id="ARBA00022980"/>
    </source>
</evidence>
<evidence type="ECO:0000313" key="6">
    <source>
        <dbReference type="Proteomes" id="UP001150569"/>
    </source>
</evidence>
<dbReference type="EMBL" id="JANBPT010000772">
    <property type="protein sequence ID" value="KAJ1913137.1"/>
    <property type="molecule type" value="Genomic_DNA"/>
</dbReference>
<comment type="similarity">
    <text evidence="1">Belongs to the bacterial ribosomal protein bL27 family.</text>
</comment>
<evidence type="ECO:0000256" key="4">
    <source>
        <dbReference type="ARBA" id="ARBA00035267"/>
    </source>
</evidence>
<dbReference type="GO" id="GO:0003735">
    <property type="term" value="F:structural constituent of ribosome"/>
    <property type="evidence" value="ECO:0007669"/>
    <property type="project" value="InterPro"/>
</dbReference>
<dbReference type="OrthoDB" id="1867012at2759"/>
<dbReference type="Proteomes" id="UP001150569">
    <property type="component" value="Unassembled WGS sequence"/>
</dbReference>
<name>A0A9W7ZU47_9FUNG</name>